<proteinExistence type="predicted"/>
<organism evidence="1 2">
    <name type="scientific">Candidatus Roizmanbacteria bacterium GW2011_GWA2_37_7</name>
    <dbReference type="NCBI Taxonomy" id="1618481"/>
    <lineage>
        <taxon>Bacteria</taxon>
        <taxon>Candidatus Roizmaniibacteriota</taxon>
    </lineage>
</organism>
<accession>A0A0G0H4B1</accession>
<dbReference type="AlphaFoldDB" id="A0A0G0H4B1"/>
<dbReference type="Proteomes" id="UP000034471">
    <property type="component" value="Unassembled WGS sequence"/>
</dbReference>
<gene>
    <name evidence="1" type="ORF">US54_C0048G0022</name>
</gene>
<name>A0A0G0H4B1_9BACT</name>
<evidence type="ECO:0000313" key="2">
    <source>
        <dbReference type="Proteomes" id="UP000034471"/>
    </source>
</evidence>
<comment type="caution">
    <text evidence="1">The sequence shown here is derived from an EMBL/GenBank/DDBJ whole genome shotgun (WGS) entry which is preliminary data.</text>
</comment>
<evidence type="ECO:0000313" key="1">
    <source>
        <dbReference type="EMBL" id="KKQ36992.1"/>
    </source>
</evidence>
<dbReference type="Gene3D" id="3.40.710.10">
    <property type="entry name" value="DD-peptidase/beta-lactamase superfamily"/>
    <property type="match status" value="1"/>
</dbReference>
<dbReference type="InterPro" id="IPR012338">
    <property type="entry name" value="Beta-lactam/transpept-like"/>
</dbReference>
<reference evidence="1 2" key="1">
    <citation type="journal article" date="2015" name="Nature">
        <title>rRNA introns, odd ribosomes, and small enigmatic genomes across a large radiation of phyla.</title>
        <authorList>
            <person name="Brown C.T."/>
            <person name="Hug L.A."/>
            <person name="Thomas B.C."/>
            <person name="Sharon I."/>
            <person name="Castelle C.J."/>
            <person name="Singh A."/>
            <person name="Wilkins M.J."/>
            <person name="Williams K.H."/>
            <person name="Banfield J.F."/>
        </authorList>
    </citation>
    <scope>NUCLEOTIDE SEQUENCE [LARGE SCALE GENOMIC DNA]</scope>
</reference>
<protein>
    <submittedName>
        <fullName evidence="1">Uncharacterized protein</fullName>
    </submittedName>
</protein>
<sequence length="47" mass="5450">NAGENLVSFYRHDGHDYLFVIMNSEDRFIDTTVLVDWIGANISYLMP</sequence>
<dbReference type="EMBL" id="LBTJ01000048">
    <property type="protein sequence ID" value="KKQ36992.1"/>
    <property type="molecule type" value="Genomic_DNA"/>
</dbReference>
<feature type="non-terminal residue" evidence="1">
    <location>
        <position position="1"/>
    </location>
</feature>